<sequence>MRTYQEHEQERASIMAITTVQAAITFPEVVAIALEHADRNGQRQYLQDLAAASDEDVFIDDQPPARAWDEEADAKVRLADALLGGHA</sequence>
<dbReference type="AlphaFoldDB" id="A0A832I0H3"/>
<proteinExistence type="predicted"/>
<reference evidence="1" key="1">
    <citation type="journal article" date="2020" name="mSystems">
        <title>Genome- and Community-Level Interaction Insights into Carbon Utilization and Element Cycling Functions of Hydrothermarchaeota in Hydrothermal Sediment.</title>
        <authorList>
            <person name="Zhou Z."/>
            <person name="Liu Y."/>
            <person name="Xu W."/>
            <person name="Pan J."/>
            <person name="Luo Z.H."/>
            <person name="Li M."/>
        </authorList>
    </citation>
    <scope>NUCLEOTIDE SEQUENCE [LARGE SCALE GENOMIC DNA]</scope>
    <source>
        <strain evidence="1">SpSt-381</strain>
    </source>
</reference>
<protein>
    <submittedName>
        <fullName evidence="1">Uncharacterized protein</fullName>
    </submittedName>
</protein>
<comment type="caution">
    <text evidence="1">The sequence shown here is derived from an EMBL/GenBank/DDBJ whole genome shotgun (WGS) entry which is preliminary data.</text>
</comment>
<evidence type="ECO:0000313" key="1">
    <source>
        <dbReference type="EMBL" id="HGZ42737.1"/>
    </source>
</evidence>
<organism evidence="1">
    <name type="scientific">Eiseniibacteriota bacterium</name>
    <dbReference type="NCBI Taxonomy" id="2212470"/>
    <lineage>
        <taxon>Bacteria</taxon>
        <taxon>Candidatus Eiseniibacteriota</taxon>
    </lineage>
</organism>
<accession>A0A832I0H3</accession>
<dbReference type="EMBL" id="DSQF01000012">
    <property type="protein sequence ID" value="HGZ42737.1"/>
    <property type="molecule type" value="Genomic_DNA"/>
</dbReference>
<name>A0A832I0H3_UNCEI</name>
<gene>
    <name evidence="1" type="ORF">ENR23_04795</name>
</gene>